<dbReference type="PROSITE" id="PS51767">
    <property type="entry name" value="PEPTIDASE_A1"/>
    <property type="match status" value="1"/>
</dbReference>
<keyword evidence="7" id="KW-1185">Reference proteome</keyword>
<feature type="active site" evidence="2">
    <location>
        <position position="298"/>
    </location>
</feature>
<dbReference type="AlphaFoldDB" id="A0A4S4LH75"/>
<dbReference type="CDD" id="cd05471">
    <property type="entry name" value="pepsin_like"/>
    <property type="match status" value="1"/>
</dbReference>
<reference evidence="6 7" key="1">
    <citation type="submission" date="2019-02" db="EMBL/GenBank/DDBJ databases">
        <title>Genome sequencing of the rare red list fungi Phellinidium pouzarii.</title>
        <authorList>
            <person name="Buettner E."/>
            <person name="Kellner H."/>
        </authorList>
    </citation>
    <scope>NUCLEOTIDE SEQUENCE [LARGE SCALE GENOMIC DNA]</scope>
    <source>
        <strain evidence="6 7">DSM 108285</strain>
    </source>
</reference>
<keyword evidence="3" id="KW-1015">Disulfide bond</keyword>
<comment type="caution">
    <text evidence="6">The sequence shown here is derived from an EMBL/GenBank/DDBJ whole genome shotgun (WGS) entry which is preliminary data.</text>
</comment>
<dbReference type="GO" id="GO:0006508">
    <property type="term" value="P:proteolysis"/>
    <property type="evidence" value="ECO:0007669"/>
    <property type="project" value="InterPro"/>
</dbReference>
<dbReference type="PRINTS" id="PR00792">
    <property type="entry name" value="PEPSIN"/>
</dbReference>
<dbReference type="InterPro" id="IPR033121">
    <property type="entry name" value="PEPTIDASE_A1"/>
</dbReference>
<feature type="chain" id="PRO_5020223228" description="Peptidase A1 domain-containing protein" evidence="4">
    <location>
        <begin position="19"/>
        <end position="562"/>
    </location>
</feature>
<evidence type="ECO:0000256" key="2">
    <source>
        <dbReference type="PIRSR" id="PIRSR601461-1"/>
    </source>
</evidence>
<dbReference type="InterPro" id="IPR034164">
    <property type="entry name" value="Pepsin-like_dom"/>
</dbReference>
<protein>
    <recommendedName>
        <fullName evidence="5">Peptidase A1 domain-containing protein</fullName>
    </recommendedName>
</protein>
<gene>
    <name evidence="6" type="ORF">EW145_g2211</name>
</gene>
<dbReference type="GO" id="GO:0004190">
    <property type="term" value="F:aspartic-type endopeptidase activity"/>
    <property type="evidence" value="ECO:0007669"/>
    <property type="project" value="InterPro"/>
</dbReference>
<feature type="disulfide bond" evidence="3">
    <location>
        <begin position="100"/>
        <end position="106"/>
    </location>
</feature>
<accession>A0A4S4LH75</accession>
<dbReference type="PANTHER" id="PTHR47966">
    <property type="entry name" value="BETA-SITE APP-CLEAVING ENZYME, ISOFORM A-RELATED"/>
    <property type="match status" value="1"/>
</dbReference>
<evidence type="ECO:0000259" key="5">
    <source>
        <dbReference type="PROSITE" id="PS51767"/>
    </source>
</evidence>
<name>A0A4S4LH75_9AGAM</name>
<evidence type="ECO:0000256" key="4">
    <source>
        <dbReference type="SAM" id="SignalP"/>
    </source>
</evidence>
<evidence type="ECO:0000256" key="1">
    <source>
        <dbReference type="ARBA" id="ARBA00007447"/>
    </source>
</evidence>
<organism evidence="6 7">
    <name type="scientific">Phellinidium pouzarii</name>
    <dbReference type="NCBI Taxonomy" id="167371"/>
    <lineage>
        <taxon>Eukaryota</taxon>
        <taxon>Fungi</taxon>
        <taxon>Dikarya</taxon>
        <taxon>Basidiomycota</taxon>
        <taxon>Agaricomycotina</taxon>
        <taxon>Agaricomycetes</taxon>
        <taxon>Hymenochaetales</taxon>
        <taxon>Hymenochaetaceae</taxon>
        <taxon>Phellinidium</taxon>
    </lineage>
</organism>
<dbReference type="Pfam" id="PF00026">
    <property type="entry name" value="Asp"/>
    <property type="match status" value="1"/>
</dbReference>
<proteinExistence type="inferred from homology"/>
<evidence type="ECO:0000256" key="3">
    <source>
        <dbReference type="PIRSR" id="PIRSR601461-2"/>
    </source>
</evidence>
<dbReference type="InterPro" id="IPR001461">
    <property type="entry name" value="Aspartic_peptidase_A1"/>
</dbReference>
<feature type="domain" description="Peptidase A1" evidence="5">
    <location>
        <begin position="71"/>
        <end position="414"/>
    </location>
</feature>
<evidence type="ECO:0000313" key="6">
    <source>
        <dbReference type="EMBL" id="THH09160.1"/>
    </source>
</evidence>
<dbReference type="InterPro" id="IPR021109">
    <property type="entry name" value="Peptidase_aspartic_dom_sf"/>
</dbReference>
<dbReference type="SUPFAM" id="SSF50630">
    <property type="entry name" value="Acid proteases"/>
    <property type="match status" value="1"/>
</dbReference>
<comment type="similarity">
    <text evidence="1">Belongs to the peptidase A1 family.</text>
</comment>
<dbReference type="Proteomes" id="UP000308199">
    <property type="component" value="Unassembled WGS sequence"/>
</dbReference>
<keyword evidence="4" id="KW-0732">Signal</keyword>
<feature type="signal peptide" evidence="4">
    <location>
        <begin position="1"/>
        <end position="18"/>
    </location>
</feature>
<sequence>MLAFIPLALLLLLSHVDAKQNKPFALEAEGQKPGRWLGLHLSNQPALRRRDAQSLDAGISQLALSADGSSYYTVLEIGNISFRLSLDTGSSDLWVLSSACTSKDFCKSLPSYPLSFQSPSFEAINSNQTTFNISFADGTISSGFLAKETVQLNNFSIPNQVIGFVNATNVTLESEISGVLGMGFPRLSAFPSLISNSTPFINGLAQQGLLDYPMFGLSLTRQSNGTLTLGAIDAGVVKNVSSIEWHKVMSFSPFGSESNTSSYLQWAVRMPGFGVNGTTFKTNPTYPNITETSLALLDVGTNGIFGPYQDVSRLFSSIGEARLVDSEVGQWALPCDTEEVLSFNFGQGNFTLQPTDFLIGPIIEDPSFCLTWPRAVQNAGDGIDWQLGAPFLRTVYSIFSYGIDGKEPPMIGFYPLSNVTTFSENSSYISAFFSSASATVTTTLPNVLLPTPSASTASYLFNTSIPASAGAVVSSALGASTYSALLTATSVNASALPTITLSPALVTLLVTGASGMVITTTSAAPSSSIALGVPPGDRSANSALLAIGIYHTKAYFLTSFAS</sequence>
<dbReference type="EMBL" id="SGPK01000073">
    <property type="protein sequence ID" value="THH09160.1"/>
    <property type="molecule type" value="Genomic_DNA"/>
</dbReference>
<dbReference type="Gene3D" id="2.40.70.10">
    <property type="entry name" value="Acid Proteases"/>
    <property type="match status" value="2"/>
</dbReference>
<feature type="active site" evidence="2">
    <location>
        <position position="87"/>
    </location>
</feature>
<dbReference type="PANTHER" id="PTHR47966:SF74">
    <property type="entry name" value="AGR407CP"/>
    <property type="match status" value="1"/>
</dbReference>
<dbReference type="OrthoDB" id="771136at2759"/>
<evidence type="ECO:0000313" key="7">
    <source>
        <dbReference type="Proteomes" id="UP000308199"/>
    </source>
</evidence>